<dbReference type="PANTHER" id="PTHR44196:SF1">
    <property type="entry name" value="DEHYDROGENASE_REDUCTASE SDR FAMILY MEMBER 7B"/>
    <property type="match status" value="1"/>
</dbReference>
<dbReference type="EMBL" id="CDMW01000001">
    <property type="protein sequence ID" value="CEL90474.1"/>
    <property type="molecule type" value="Genomic_DNA"/>
</dbReference>
<proteinExistence type="inferred from homology"/>
<keyword evidence="2" id="KW-0560">Oxidoreductase</keyword>
<dbReference type="GO" id="GO:0016020">
    <property type="term" value="C:membrane"/>
    <property type="evidence" value="ECO:0007669"/>
    <property type="project" value="TreeGrafter"/>
</dbReference>
<dbReference type="InterPro" id="IPR020904">
    <property type="entry name" value="Sc_DH/Rdtase_CS"/>
</dbReference>
<reference evidence="4 5" key="1">
    <citation type="submission" date="2015-01" db="EMBL/GenBank/DDBJ databases">
        <authorList>
            <person name="Pelicic Vladimir"/>
        </authorList>
    </citation>
    <scope>NUCLEOTIDE SEQUENCE [LARGE SCALE GENOMIC DNA]</scope>
    <source>
        <strain evidence="4 5">2908</strain>
    </source>
</reference>
<dbReference type="Pfam" id="PF00106">
    <property type="entry name" value="adh_short"/>
    <property type="match status" value="1"/>
</dbReference>
<dbReference type="AlphaFoldDB" id="A0A0B7GQY4"/>
<dbReference type="InterPro" id="IPR002347">
    <property type="entry name" value="SDR_fam"/>
</dbReference>
<comment type="similarity">
    <text evidence="1">Belongs to the short-chain dehydrogenases/reductases (SDR) family.</text>
</comment>
<evidence type="ECO:0000313" key="4">
    <source>
        <dbReference type="EMBL" id="CEL90474.1"/>
    </source>
</evidence>
<dbReference type="PRINTS" id="PR00081">
    <property type="entry name" value="GDHRDH"/>
</dbReference>
<protein>
    <submittedName>
        <fullName evidence="4">Putative oxidoreductase</fullName>
    </submittedName>
</protein>
<dbReference type="InterPro" id="IPR057326">
    <property type="entry name" value="KR_dom"/>
</dbReference>
<name>A0A0B7GQY4_STRSA</name>
<sequence>MQMEKTISKAVILGASGGIGRQLARELAQRTDQLVLVGRDEAKLTQLQEDLSGVRAKLSCRVLDLLDAAAVDDFAQQLEADLVINCCGLANFGPALSLSEADENDLWQVNYQAAVRLIKQVAERNCKIRLVQLSSLAALCPHPYLAAYSASKVALQTYCLALQEELRLKGSEVTVCLYVLGPVRTAIFPPELQNALGGSQLQMSPEIAARRIIRLLQQGSSYAIVGKRYRLLAWLMKLLPQRWIIRFIGAYLRKGL</sequence>
<organism evidence="4 5">
    <name type="scientific">Streptococcus sanguinis</name>
    <dbReference type="NCBI Taxonomy" id="1305"/>
    <lineage>
        <taxon>Bacteria</taxon>
        <taxon>Bacillati</taxon>
        <taxon>Bacillota</taxon>
        <taxon>Bacilli</taxon>
        <taxon>Lactobacillales</taxon>
        <taxon>Streptococcaceae</taxon>
        <taxon>Streptococcus</taxon>
    </lineage>
</organism>
<dbReference type="PANTHER" id="PTHR44196">
    <property type="entry name" value="DEHYDROGENASE/REDUCTASE SDR FAMILY MEMBER 7B"/>
    <property type="match status" value="1"/>
</dbReference>
<dbReference type="SUPFAM" id="SSF51735">
    <property type="entry name" value="NAD(P)-binding Rossmann-fold domains"/>
    <property type="match status" value="1"/>
</dbReference>
<gene>
    <name evidence="4" type="ORF">SSV_1177</name>
</gene>
<accession>A0A0B7GQY4</accession>
<dbReference type="SMART" id="SM00822">
    <property type="entry name" value="PKS_KR"/>
    <property type="match status" value="1"/>
</dbReference>
<dbReference type="Proteomes" id="UP000183504">
    <property type="component" value="Unassembled WGS sequence"/>
</dbReference>
<evidence type="ECO:0000256" key="1">
    <source>
        <dbReference type="ARBA" id="ARBA00006484"/>
    </source>
</evidence>
<dbReference type="Gene3D" id="3.40.50.720">
    <property type="entry name" value="NAD(P)-binding Rossmann-like Domain"/>
    <property type="match status" value="1"/>
</dbReference>
<dbReference type="PROSITE" id="PS00061">
    <property type="entry name" value="ADH_SHORT"/>
    <property type="match status" value="1"/>
</dbReference>
<evidence type="ECO:0000313" key="5">
    <source>
        <dbReference type="Proteomes" id="UP000183504"/>
    </source>
</evidence>
<evidence type="ECO:0000259" key="3">
    <source>
        <dbReference type="SMART" id="SM00822"/>
    </source>
</evidence>
<evidence type="ECO:0000256" key="2">
    <source>
        <dbReference type="ARBA" id="ARBA00023002"/>
    </source>
</evidence>
<feature type="domain" description="Ketoreductase" evidence="3">
    <location>
        <begin position="8"/>
        <end position="186"/>
    </location>
</feature>
<dbReference type="InterPro" id="IPR036291">
    <property type="entry name" value="NAD(P)-bd_dom_sf"/>
</dbReference>
<dbReference type="GO" id="GO:0016491">
    <property type="term" value="F:oxidoreductase activity"/>
    <property type="evidence" value="ECO:0007669"/>
    <property type="project" value="UniProtKB-KW"/>
</dbReference>
<dbReference type="RefSeq" id="WP_072074076.1">
    <property type="nucleotide sequence ID" value="NZ_CDMW01000001.1"/>
</dbReference>